<dbReference type="InterPro" id="IPR003855">
    <property type="entry name" value="K+_transporter"/>
</dbReference>
<feature type="transmembrane region" description="Helical" evidence="1">
    <location>
        <begin position="171"/>
        <end position="191"/>
    </location>
</feature>
<dbReference type="EMBL" id="CP012282">
    <property type="protein sequence ID" value="AMV63994.1"/>
    <property type="molecule type" value="Genomic_DNA"/>
</dbReference>
<geneLocation type="plasmid" evidence="4">
    <name>pl21533-7</name>
</geneLocation>
<keyword evidence="3" id="KW-0614">Plasmid</keyword>
<keyword evidence="1" id="KW-0472">Membrane</keyword>
<evidence type="ECO:0000313" key="3">
    <source>
        <dbReference type="EMBL" id="AMV63994.1"/>
    </source>
</evidence>
<dbReference type="Proteomes" id="UP000076405">
    <property type="component" value="Plasmid pL21533-7"/>
</dbReference>
<feature type="transmembrane region" description="Helical" evidence="1">
    <location>
        <begin position="49"/>
        <end position="71"/>
    </location>
</feature>
<feature type="transmembrane region" description="Helical" evidence="1">
    <location>
        <begin position="141"/>
        <end position="159"/>
    </location>
</feature>
<feature type="domain" description="K+ potassium transporter integral membrane" evidence="2">
    <location>
        <begin position="13"/>
        <end position="192"/>
    </location>
</feature>
<protein>
    <submittedName>
        <fullName evidence="3">Kup system potassium uptake protein</fullName>
    </submittedName>
</protein>
<accession>A0AAC9B400</accession>
<reference evidence="3 4" key="1">
    <citation type="journal article" date="2016" name="PLoS ONE">
        <title>The Identification of Novel Diagnostic Marker Genes for the Detection of Beer Spoiling Pediococcus damnosus Strains Using the BlAst Diagnostic Gene findEr.</title>
        <authorList>
            <person name="Behr J."/>
            <person name="Geissler A.J."/>
            <person name="Schmid J."/>
            <person name="Zehe A."/>
            <person name="Vogel R.F."/>
        </authorList>
    </citation>
    <scope>NUCLEOTIDE SEQUENCE [LARGE SCALE GENOMIC DNA]</scope>
    <source>
        <strain evidence="3 4">TMW 2.1533</strain>
    </source>
</reference>
<evidence type="ECO:0000256" key="1">
    <source>
        <dbReference type="SAM" id="Phobius"/>
    </source>
</evidence>
<dbReference type="PANTHER" id="PTHR30540:SF83">
    <property type="entry name" value="K+ POTASSIUM TRANSPORTER"/>
    <property type="match status" value="1"/>
</dbReference>
<proteinExistence type="predicted"/>
<name>A0AAC9B400_9LACO</name>
<keyword evidence="1" id="KW-0812">Transmembrane</keyword>
<dbReference type="GO" id="GO:0016020">
    <property type="term" value="C:membrane"/>
    <property type="evidence" value="ECO:0007669"/>
    <property type="project" value="InterPro"/>
</dbReference>
<dbReference type="AlphaFoldDB" id="A0AAC9B400"/>
<dbReference type="PANTHER" id="PTHR30540">
    <property type="entry name" value="OSMOTIC STRESS POTASSIUM TRANSPORTER"/>
    <property type="match status" value="1"/>
</dbReference>
<gene>
    <name evidence="3" type="ORF">ADU70_0127</name>
</gene>
<dbReference type="GO" id="GO:0015079">
    <property type="term" value="F:potassium ion transmembrane transporter activity"/>
    <property type="evidence" value="ECO:0007669"/>
    <property type="project" value="InterPro"/>
</dbReference>
<keyword evidence="1" id="KW-1133">Transmembrane helix</keyword>
<organism evidence="3 4">
    <name type="scientific">Pediococcus damnosus</name>
    <dbReference type="NCBI Taxonomy" id="51663"/>
    <lineage>
        <taxon>Bacteria</taxon>
        <taxon>Bacillati</taxon>
        <taxon>Bacillota</taxon>
        <taxon>Bacilli</taxon>
        <taxon>Lactobacillales</taxon>
        <taxon>Lactobacillaceae</taxon>
        <taxon>Pediococcus</taxon>
    </lineage>
</organism>
<sequence>MNKQLERVSFAGALVTLGIVYGDIGTSPLYVMNALIGDAGKMGNISPNYVIGSISLIFWTLMIITTLKYVVIAMQADNKREGGIFALYALVRKNSKWLIWPALIGGAAILADGTLTPAVTVTSAIEGLKKQHLGPVVFSNSQHNVLIITTVVLLVLFMIQRLGTGVIGKSFGPVMILWFGFLAVFGIVNLINYQ</sequence>
<evidence type="ECO:0000313" key="4">
    <source>
        <dbReference type="Proteomes" id="UP000076405"/>
    </source>
</evidence>
<dbReference type="InterPro" id="IPR053951">
    <property type="entry name" value="K_trans_N"/>
</dbReference>
<evidence type="ECO:0000259" key="2">
    <source>
        <dbReference type="Pfam" id="PF02705"/>
    </source>
</evidence>
<dbReference type="Pfam" id="PF02705">
    <property type="entry name" value="K_trans"/>
    <property type="match status" value="1"/>
</dbReference>